<evidence type="ECO:0000313" key="2">
    <source>
        <dbReference type="EMBL" id="GBM35678.1"/>
    </source>
</evidence>
<sequence>MMAPEPRYGFMYLKRTGSSNTYMVHCFTDSLYENMISCVQAGNCHPMDTVDTDSRLKIAYFKVLNNNDIVRELHNNSSMNHRQAFDCKAKKVKRALSDEEDAVEYLLSKKLSKKKASSLAGSFDLNLCPHSTSSEELKIQPYSIFLGKGVGVEIKEFRKAYYIAFSKTVDGDVRNRFNLPLDQLPILSKAVEALTEYIKDQPSNSGI</sequence>
<comment type="caution">
    <text evidence="1">The sequence shown here is derived from an EMBL/GenBank/DDBJ whole genome shotgun (WGS) entry which is preliminary data.</text>
</comment>
<dbReference type="EMBL" id="BGPR01000790">
    <property type="protein sequence ID" value="GBM35678.1"/>
    <property type="molecule type" value="Genomic_DNA"/>
</dbReference>
<protein>
    <submittedName>
        <fullName evidence="1">Uncharacterized protein</fullName>
    </submittedName>
</protein>
<dbReference type="AlphaFoldDB" id="A0A4Y2ERY9"/>
<evidence type="ECO:0000313" key="1">
    <source>
        <dbReference type="EMBL" id="GBM30928.1"/>
    </source>
</evidence>
<evidence type="ECO:0000313" key="3">
    <source>
        <dbReference type="Proteomes" id="UP000499080"/>
    </source>
</evidence>
<organism evidence="1 3">
    <name type="scientific">Araneus ventricosus</name>
    <name type="common">Orbweaver spider</name>
    <name type="synonym">Epeira ventricosa</name>
    <dbReference type="NCBI Taxonomy" id="182803"/>
    <lineage>
        <taxon>Eukaryota</taxon>
        <taxon>Metazoa</taxon>
        <taxon>Ecdysozoa</taxon>
        <taxon>Arthropoda</taxon>
        <taxon>Chelicerata</taxon>
        <taxon>Arachnida</taxon>
        <taxon>Araneae</taxon>
        <taxon>Araneomorphae</taxon>
        <taxon>Entelegynae</taxon>
        <taxon>Araneoidea</taxon>
        <taxon>Araneidae</taxon>
        <taxon>Araneus</taxon>
    </lineage>
</organism>
<dbReference type="Proteomes" id="UP000499080">
    <property type="component" value="Unassembled WGS sequence"/>
</dbReference>
<keyword evidence="3" id="KW-1185">Reference proteome</keyword>
<dbReference type="EMBL" id="BGPR01000671">
    <property type="protein sequence ID" value="GBM30928.1"/>
    <property type="molecule type" value="Genomic_DNA"/>
</dbReference>
<accession>A0A4Y2ERY9</accession>
<name>A0A4Y2ERY9_ARAVE</name>
<proteinExistence type="predicted"/>
<reference evidence="1 3" key="1">
    <citation type="journal article" date="2019" name="Sci. Rep.">
        <title>Orb-weaving spider Araneus ventricosus genome elucidates the spidroin gene catalogue.</title>
        <authorList>
            <person name="Kono N."/>
            <person name="Nakamura H."/>
            <person name="Ohtoshi R."/>
            <person name="Moran D.A.P."/>
            <person name="Shinohara A."/>
            <person name="Yoshida Y."/>
            <person name="Fujiwara M."/>
            <person name="Mori M."/>
            <person name="Tomita M."/>
            <person name="Arakawa K."/>
        </authorList>
    </citation>
    <scope>NUCLEOTIDE SEQUENCE [LARGE SCALE GENOMIC DNA]</scope>
</reference>
<gene>
    <name evidence="2" type="ORF">AVEN_97878_1</name>
    <name evidence="1" type="ORF">AVEN_9807_1</name>
</gene>
<dbReference type="OrthoDB" id="6450036at2759"/>